<sequence length="442" mass="47130">MAAQHASASPRLRRRSRPVRVAAERYTVRDVVAVALIMVAVVVLAAVTWVTGGRSHAILARGGQVQSGAPITREPTGLVVAWRAPSPVTATRLVRGPLTAGPVVLTGTFEAVTARSPMTGEMVWEYRRGIPLCALEAAWGGAVTVWDFPGGCGDVMLIKGDGGRYGPSRSGFAAGPRRIVTGGQHVLSYGPHQVESWRADLVRTMLVGPSETPLEPDQAQRTVCDVVDATENDDTVGVLRRCPGDASLRFTFFNAVPKEDVTPELEGSWLTGAHHGAVLEVTDSRALLYLAEPTPRFVVLRHSRREGSDEAARTTVRVLAMTRAEHGRAALPGIPIVRTDKSLFWNDGENLYAFDAETLAPKWSAAHVVGTPGILSSLMGSPHWLVAPVRGGLALLDGNTGKQARLLPVAGPAIRKVVVIGGMIVVQQGDTILGLSPLWDVH</sequence>
<keyword evidence="1" id="KW-1133">Transmembrane helix</keyword>
<proteinExistence type="predicted"/>
<name>A0A0M4MY72_9ACTN</name>
<evidence type="ECO:0000256" key="1">
    <source>
        <dbReference type="SAM" id="Phobius"/>
    </source>
</evidence>
<dbReference type="EMBL" id="CP012390">
    <property type="protein sequence ID" value="ALE19281.1"/>
    <property type="molecule type" value="Genomic_DNA"/>
</dbReference>
<gene>
    <name evidence="2" type="ORF">AL705_06575</name>
</gene>
<dbReference type="RefSeq" id="WP_053962326.1">
    <property type="nucleotide sequence ID" value="NZ_CP009312.1"/>
</dbReference>
<dbReference type="Proteomes" id="UP000068137">
    <property type="component" value="Chromosome"/>
</dbReference>
<dbReference type="GeneID" id="84895205"/>
<dbReference type="AlphaFoldDB" id="A0A0M4MY72"/>
<organism evidence="2 3">
    <name type="scientific">Lawsonella clevelandensis</name>
    <dbReference type="NCBI Taxonomy" id="1528099"/>
    <lineage>
        <taxon>Bacteria</taxon>
        <taxon>Bacillati</taxon>
        <taxon>Actinomycetota</taxon>
        <taxon>Actinomycetes</taxon>
        <taxon>Mycobacteriales</taxon>
        <taxon>Lawsonellaceae</taxon>
        <taxon>Lawsonella</taxon>
    </lineage>
</organism>
<evidence type="ECO:0000313" key="3">
    <source>
        <dbReference type="Proteomes" id="UP000068137"/>
    </source>
</evidence>
<protein>
    <submittedName>
        <fullName evidence="2">Uncharacterized protein</fullName>
    </submittedName>
</protein>
<feature type="transmembrane region" description="Helical" evidence="1">
    <location>
        <begin position="31"/>
        <end position="51"/>
    </location>
</feature>
<dbReference type="OrthoDB" id="5182370at2"/>
<dbReference type="SUPFAM" id="SSF50998">
    <property type="entry name" value="Quinoprotein alcohol dehydrogenase-like"/>
    <property type="match status" value="1"/>
</dbReference>
<keyword evidence="1" id="KW-0812">Transmembrane</keyword>
<evidence type="ECO:0000313" key="2">
    <source>
        <dbReference type="EMBL" id="ALE19281.1"/>
    </source>
</evidence>
<accession>A0A0M4MY72</accession>
<reference evidence="2 3" key="1">
    <citation type="journal article" date="2015" name="Genome Announc.">
        <title>Complete Genome Sequences for Two Strains of a Novel Fastidious, Partially Acid-Fast, Gram-Positive Corynebacterineae Bacterium, Derived from Human Clinical Samples.</title>
        <authorList>
            <person name="Nicholson A.C."/>
            <person name="Bell M."/>
            <person name="Humrighouse B.W."/>
            <person name="McQuiston J.R."/>
        </authorList>
    </citation>
    <scope>NUCLEOTIDE SEQUENCE [LARGE SCALE GENOMIC DNA]</scope>
    <source>
        <strain evidence="2 3">X1698</strain>
    </source>
</reference>
<dbReference type="STRING" id="1528099.AL705_06575"/>
<keyword evidence="1" id="KW-0472">Membrane</keyword>
<dbReference type="KEGG" id="cbq:AL705_06575"/>
<dbReference type="InterPro" id="IPR011047">
    <property type="entry name" value="Quinoprotein_ADH-like_sf"/>
</dbReference>